<evidence type="ECO:0000313" key="12">
    <source>
        <dbReference type="RefSeq" id="XP_033177138.1"/>
    </source>
</evidence>
<dbReference type="InterPro" id="IPR057074">
    <property type="entry name" value="IR75A_N"/>
</dbReference>
<keyword evidence="6" id="KW-0675">Receptor</keyword>
<dbReference type="OrthoDB" id="413361at2759"/>
<feature type="domain" description="Ionotropic receptor 75a N-terminal" evidence="10">
    <location>
        <begin position="21"/>
        <end position="210"/>
    </location>
</feature>
<evidence type="ECO:0000256" key="8">
    <source>
        <dbReference type="SAM" id="Phobius"/>
    </source>
</evidence>
<protein>
    <submittedName>
        <fullName evidence="12">Ionotropic receptor 75a-like</fullName>
    </submittedName>
</protein>
<evidence type="ECO:0000256" key="6">
    <source>
        <dbReference type="ARBA" id="ARBA00023170"/>
    </source>
</evidence>
<feature type="signal peptide" evidence="9">
    <location>
        <begin position="1"/>
        <end position="20"/>
    </location>
</feature>
<dbReference type="SUPFAM" id="SSF53850">
    <property type="entry name" value="Periplasmic binding protein-like II"/>
    <property type="match status" value="1"/>
</dbReference>
<dbReference type="RefSeq" id="XP_033177138.1">
    <property type="nucleotide sequence ID" value="XM_033321247.1"/>
</dbReference>
<evidence type="ECO:0000256" key="4">
    <source>
        <dbReference type="ARBA" id="ARBA00022989"/>
    </source>
</evidence>
<keyword evidence="11" id="KW-1185">Reference proteome</keyword>
<evidence type="ECO:0000259" key="10">
    <source>
        <dbReference type="Pfam" id="PF24576"/>
    </source>
</evidence>
<evidence type="ECO:0000256" key="3">
    <source>
        <dbReference type="ARBA" id="ARBA00022692"/>
    </source>
</evidence>
<comment type="subcellular location">
    <subcellularLocation>
        <location evidence="1">Cell membrane</location>
        <topology evidence="1">Multi-pass membrane protein</topology>
    </subcellularLocation>
</comment>
<keyword evidence="7" id="KW-0325">Glycoprotein</keyword>
<dbReference type="PANTHER" id="PTHR42643">
    <property type="entry name" value="IONOTROPIC RECEPTOR 20A-RELATED"/>
    <property type="match status" value="1"/>
</dbReference>
<keyword evidence="2" id="KW-1003">Cell membrane</keyword>
<evidence type="ECO:0000313" key="11">
    <source>
        <dbReference type="Proteomes" id="UP000515180"/>
    </source>
</evidence>
<sequence length="651" mass="75015">MNRVYFSLLLIVQLIANLCANENNFIRDYFAFRKVERIVGFSCDNMENNFKLAKTFNNMYTTYISILNSTDESRLDMKKVLRAEYNWLGVFLDSRCDRKRHTKVLVEATKYSMYDEMHKWLILGSNLTHVLEILNDDAFTISTDVIIAVPSANNYILYDVYNPCKDRGGSMNVTRFGTWSNKTGLNVTLNESKFERRSNLHGMKLKVGIVIGFKPENMTFHEMMLQYSMKSKYGRSKFLYVLLQHLSDIFNFTMEIVQINAQRRFDNSGPVFAAFKEKLIDLSASPVAMRIGRLDNGDIIGPVWPIRSCFMFRTISSTKIKPGQFLKPLSVKVWYVILAMIGIVTTILVILLRLEGVQTPTEIYGLSVLLTIGALSQQGSAFVPTRCASRIAFLQILFVGLLILNYYSASVVSNRLKNRGEKMNDSLISLAKSNMKLAVQPTSYIRSFLRVPDKEVRYFYDNRWSKIPESDRYLSLEEGLNRVAEGHLAYHTMIDSAYPYIEQSFTRRSICELTEVHLLRAVLAFYARHHSPFTELMKVGLIKIQNVGIQKRELKRWAARKPFCPINLLIAEPLSIHEAAPIFMFLCISLVLSILICIVENIVFCLFPARLPSFMMGKKRLIDWTSPLLYLRNVNQSLRNFFSKWSPFQNP</sequence>
<evidence type="ECO:0000256" key="5">
    <source>
        <dbReference type="ARBA" id="ARBA00023136"/>
    </source>
</evidence>
<dbReference type="GeneID" id="100747215"/>
<dbReference type="Gene3D" id="1.10.287.70">
    <property type="match status" value="1"/>
</dbReference>
<dbReference type="InterPro" id="IPR052192">
    <property type="entry name" value="Insect_Ionotropic_Sensory_Rcpt"/>
</dbReference>
<organism evidence="11 12">
    <name type="scientific">Bombus impatiens</name>
    <name type="common">Bumblebee</name>
    <dbReference type="NCBI Taxonomy" id="132113"/>
    <lineage>
        <taxon>Eukaryota</taxon>
        <taxon>Metazoa</taxon>
        <taxon>Ecdysozoa</taxon>
        <taxon>Arthropoda</taxon>
        <taxon>Hexapoda</taxon>
        <taxon>Insecta</taxon>
        <taxon>Pterygota</taxon>
        <taxon>Neoptera</taxon>
        <taxon>Endopterygota</taxon>
        <taxon>Hymenoptera</taxon>
        <taxon>Apocrita</taxon>
        <taxon>Aculeata</taxon>
        <taxon>Apoidea</taxon>
        <taxon>Anthophila</taxon>
        <taxon>Apidae</taxon>
        <taxon>Bombus</taxon>
        <taxon>Pyrobombus</taxon>
    </lineage>
</organism>
<keyword evidence="3 8" id="KW-0812">Transmembrane</keyword>
<feature type="transmembrane region" description="Helical" evidence="8">
    <location>
        <begin position="333"/>
        <end position="352"/>
    </location>
</feature>
<evidence type="ECO:0000256" key="9">
    <source>
        <dbReference type="SAM" id="SignalP"/>
    </source>
</evidence>
<dbReference type="PANTHER" id="PTHR42643:SF32">
    <property type="entry name" value="IONOTROPIC RECEPTOR 31A, ISOFORM C-RELATED"/>
    <property type="match status" value="1"/>
</dbReference>
<dbReference type="Proteomes" id="UP000515180">
    <property type="component" value="Unplaced"/>
</dbReference>
<feature type="transmembrane region" description="Helical" evidence="8">
    <location>
        <begin position="391"/>
        <end position="409"/>
    </location>
</feature>
<feature type="transmembrane region" description="Helical" evidence="8">
    <location>
        <begin position="364"/>
        <end position="385"/>
    </location>
</feature>
<evidence type="ECO:0000256" key="7">
    <source>
        <dbReference type="ARBA" id="ARBA00023180"/>
    </source>
</evidence>
<reference evidence="12" key="1">
    <citation type="submission" date="2025-08" db="UniProtKB">
        <authorList>
            <consortium name="RefSeq"/>
        </authorList>
    </citation>
    <scope>IDENTIFICATION</scope>
</reference>
<keyword evidence="9" id="KW-0732">Signal</keyword>
<proteinExistence type="predicted"/>
<keyword evidence="4 8" id="KW-1133">Transmembrane helix</keyword>
<dbReference type="GO" id="GO:0005886">
    <property type="term" value="C:plasma membrane"/>
    <property type="evidence" value="ECO:0007669"/>
    <property type="project" value="UniProtKB-SubCell"/>
</dbReference>
<gene>
    <name evidence="12" type="primary">LOC100747215</name>
</gene>
<accession>A0A6P8L671</accession>
<evidence type="ECO:0000256" key="1">
    <source>
        <dbReference type="ARBA" id="ARBA00004651"/>
    </source>
</evidence>
<name>A0A6P8L671_BOMIM</name>
<keyword evidence="5 8" id="KW-0472">Membrane</keyword>
<feature type="chain" id="PRO_5028245118" evidence="9">
    <location>
        <begin position="21"/>
        <end position="651"/>
    </location>
</feature>
<feature type="transmembrane region" description="Helical" evidence="8">
    <location>
        <begin position="582"/>
        <end position="609"/>
    </location>
</feature>
<evidence type="ECO:0000256" key="2">
    <source>
        <dbReference type="ARBA" id="ARBA00022475"/>
    </source>
</evidence>
<dbReference type="Pfam" id="PF24576">
    <property type="entry name" value="IR75A_N"/>
    <property type="match status" value="1"/>
</dbReference>
<dbReference type="AlphaFoldDB" id="A0A6P8L671"/>